<feature type="non-terminal residue" evidence="2">
    <location>
        <position position="68"/>
    </location>
</feature>
<protein>
    <submittedName>
        <fullName evidence="2">Uncharacterized protein</fullName>
    </submittedName>
</protein>
<evidence type="ECO:0000256" key="1">
    <source>
        <dbReference type="SAM" id="MobiDB-lite"/>
    </source>
</evidence>
<feature type="region of interest" description="Disordered" evidence="1">
    <location>
        <begin position="1"/>
        <end position="25"/>
    </location>
</feature>
<comment type="caution">
    <text evidence="2">The sequence shown here is derived from an EMBL/GenBank/DDBJ whole genome shotgun (WGS) entry which is preliminary data.</text>
</comment>
<accession>A0A699R6J1</accession>
<dbReference type="EMBL" id="BKCJ011081631">
    <property type="protein sequence ID" value="GFC81870.1"/>
    <property type="molecule type" value="Genomic_DNA"/>
</dbReference>
<sequence>DDVVDLMDDKGEEKNEEDVKDDQVKGRQAEIYQIDLDHASKVLSMHEDEPAEVQEVVDVVTTAKLITK</sequence>
<name>A0A699R6J1_TANCI</name>
<proteinExistence type="predicted"/>
<feature type="non-terminal residue" evidence="2">
    <location>
        <position position="1"/>
    </location>
</feature>
<gene>
    <name evidence="2" type="ORF">Tci_853840</name>
</gene>
<dbReference type="AlphaFoldDB" id="A0A699R6J1"/>
<organism evidence="2">
    <name type="scientific">Tanacetum cinerariifolium</name>
    <name type="common">Dalmatian daisy</name>
    <name type="synonym">Chrysanthemum cinerariifolium</name>
    <dbReference type="NCBI Taxonomy" id="118510"/>
    <lineage>
        <taxon>Eukaryota</taxon>
        <taxon>Viridiplantae</taxon>
        <taxon>Streptophyta</taxon>
        <taxon>Embryophyta</taxon>
        <taxon>Tracheophyta</taxon>
        <taxon>Spermatophyta</taxon>
        <taxon>Magnoliopsida</taxon>
        <taxon>eudicotyledons</taxon>
        <taxon>Gunneridae</taxon>
        <taxon>Pentapetalae</taxon>
        <taxon>asterids</taxon>
        <taxon>campanulids</taxon>
        <taxon>Asterales</taxon>
        <taxon>Asteraceae</taxon>
        <taxon>Asteroideae</taxon>
        <taxon>Anthemideae</taxon>
        <taxon>Anthemidinae</taxon>
        <taxon>Tanacetum</taxon>
    </lineage>
</organism>
<evidence type="ECO:0000313" key="2">
    <source>
        <dbReference type="EMBL" id="GFC81870.1"/>
    </source>
</evidence>
<reference evidence="2" key="1">
    <citation type="journal article" date="2019" name="Sci. Rep.">
        <title>Draft genome of Tanacetum cinerariifolium, the natural source of mosquito coil.</title>
        <authorList>
            <person name="Yamashiro T."/>
            <person name="Shiraishi A."/>
            <person name="Satake H."/>
            <person name="Nakayama K."/>
        </authorList>
    </citation>
    <scope>NUCLEOTIDE SEQUENCE</scope>
</reference>